<accession>A0ABM1YZW6</accession>
<proteinExistence type="predicted"/>
<reference evidence="2" key="1">
    <citation type="journal article" date="2015" name="Proc. Natl. Acad. Sci. U.S.A.">
        <title>Genome sequence of the Asian Tiger mosquito, Aedes albopictus, reveals insights into its biology, genetics, and evolution.</title>
        <authorList>
            <person name="Chen X.G."/>
            <person name="Jiang X."/>
            <person name="Gu J."/>
            <person name="Xu M."/>
            <person name="Wu Y."/>
            <person name="Deng Y."/>
            <person name="Zhang C."/>
            <person name="Bonizzoni M."/>
            <person name="Dermauw W."/>
            <person name="Vontas J."/>
            <person name="Armbruster P."/>
            <person name="Huang X."/>
            <person name="Yang Y."/>
            <person name="Zhang H."/>
            <person name="He W."/>
            <person name="Peng H."/>
            <person name="Liu Y."/>
            <person name="Wu K."/>
            <person name="Chen J."/>
            <person name="Lirakis M."/>
            <person name="Topalis P."/>
            <person name="Van Leeuwen T."/>
            <person name="Hall A.B."/>
            <person name="Jiang X."/>
            <person name="Thorpe C."/>
            <person name="Mueller R.L."/>
            <person name="Sun C."/>
            <person name="Waterhouse R.M."/>
            <person name="Yan G."/>
            <person name="Tu Z.J."/>
            <person name="Fang X."/>
            <person name="James A.A."/>
        </authorList>
    </citation>
    <scope>NUCLEOTIDE SEQUENCE [LARGE SCALE GENOMIC DNA]</scope>
    <source>
        <strain evidence="2">Foshan</strain>
    </source>
</reference>
<dbReference type="Proteomes" id="UP000069940">
    <property type="component" value="Unassembled WGS sequence"/>
</dbReference>
<name>A0ABM1YZW6_AEDAL</name>
<keyword evidence="2" id="KW-1185">Reference proteome</keyword>
<dbReference type="RefSeq" id="XP_019534905.3">
    <property type="nucleotide sequence ID" value="XM_019679360.3"/>
</dbReference>
<protein>
    <recommendedName>
        <fullName evidence="3">Phage protein</fullName>
    </recommendedName>
</protein>
<evidence type="ECO:0000313" key="1">
    <source>
        <dbReference type="EnsemblMetazoa" id="AALFPA23_013674.P19807"/>
    </source>
</evidence>
<reference evidence="1" key="2">
    <citation type="submission" date="2025-05" db="UniProtKB">
        <authorList>
            <consortium name="EnsemblMetazoa"/>
        </authorList>
    </citation>
    <scope>IDENTIFICATION</scope>
    <source>
        <strain evidence="1">Foshan</strain>
    </source>
</reference>
<dbReference type="GeneID" id="109406271"/>
<evidence type="ECO:0008006" key="3">
    <source>
        <dbReference type="Google" id="ProtNLM"/>
    </source>
</evidence>
<organism evidence="1 2">
    <name type="scientific">Aedes albopictus</name>
    <name type="common">Asian tiger mosquito</name>
    <name type="synonym">Stegomyia albopicta</name>
    <dbReference type="NCBI Taxonomy" id="7160"/>
    <lineage>
        <taxon>Eukaryota</taxon>
        <taxon>Metazoa</taxon>
        <taxon>Ecdysozoa</taxon>
        <taxon>Arthropoda</taxon>
        <taxon>Hexapoda</taxon>
        <taxon>Insecta</taxon>
        <taxon>Pterygota</taxon>
        <taxon>Neoptera</taxon>
        <taxon>Endopterygota</taxon>
        <taxon>Diptera</taxon>
        <taxon>Nematocera</taxon>
        <taxon>Culicoidea</taxon>
        <taxon>Culicidae</taxon>
        <taxon>Culicinae</taxon>
        <taxon>Aedini</taxon>
        <taxon>Aedes</taxon>
        <taxon>Stegomyia</taxon>
    </lineage>
</organism>
<dbReference type="EnsemblMetazoa" id="AALFPA23_013674.R19807">
    <property type="protein sequence ID" value="AALFPA23_013674.P19807"/>
    <property type="gene ID" value="AALFPA23_013674"/>
</dbReference>
<sequence>MAPKRTPKQRLAKYLKRYRKTQKTLKIINFRKTFKSMPRKDYLSDEKFMETLTPHQQKALRTMDVAERQAMLKIDLSRLVSEAREEHLGALEFNRYRAGVLTEAEEASHRTTTEFFEDKNQIDDLTLISLDAAYYLALAQSGVDPRCYVELR</sequence>
<evidence type="ECO:0000313" key="2">
    <source>
        <dbReference type="Proteomes" id="UP000069940"/>
    </source>
</evidence>